<comment type="caution">
    <text evidence="1">The sequence shown here is derived from an EMBL/GenBank/DDBJ whole genome shotgun (WGS) entry which is preliminary data.</text>
</comment>
<organism evidence="1 2">
    <name type="scientific">Ficus carica</name>
    <name type="common">Common fig</name>
    <dbReference type="NCBI Taxonomy" id="3494"/>
    <lineage>
        <taxon>Eukaryota</taxon>
        <taxon>Viridiplantae</taxon>
        <taxon>Streptophyta</taxon>
        <taxon>Embryophyta</taxon>
        <taxon>Tracheophyta</taxon>
        <taxon>Spermatophyta</taxon>
        <taxon>Magnoliopsida</taxon>
        <taxon>eudicotyledons</taxon>
        <taxon>Gunneridae</taxon>
        <taxon>Pentapetalae</taxon>
        <taxon>rosids</taxon>
        <taxon>fabids</taxon>
        <taxon>Rosales</taxon>
        <taxon>Moraceae</taxon>
        <taxon>Ficeae</taxon>
        <taxon>Ficus</taxon>
    </lineage>
</organism>
<evidence type="ECO:0000313" key="2">
    <source>
        <dbReference type="Proteomes" id="UP001187192"/>
    </source>
</evidence>
<reference evidence="1" key="1">
    <citation type="submission" date="2023-07" db="EMBL/GenBank/DDBJ databases">
        <title>draft genome sequence of fig (Ficus carica).</title>
        <authorList>
            <person name="Takahashi T."/>
            <person name="Nishimura K."/>
        </authorList>
    </citation>
    <scope>NUCLEOTIDE SEQUENCE</scope>
</reference>
<name>A0AA88DD68_FICCA</name>
<protein>
    <submittedName>
        <fullName evidence="1">Uncharacterized protein</fullName>
    </submittedName>
</protein>
<dbReference type="AlphaFoldDB" id="A0AA88DD68"/>
<sequence length="47" mass="5100">MHNTSRNHGLHGLGSLHRLSTVAVTWVMPESMGRTEEICGSGDHGGW</sequence>
<accession>A0AA88DD68</accession>
<dbReference type="Proteomes" id="UP001187192">
    <property type="component" value="Unassembled WGS sequence"/>
</dbReference>
<evidence type="ECO:0000313" key="1">
    <source>
        <dbReference type="EMBL" id="GMN53770.1"/>
    </source>
</evidence>
<keyword evidence="2" id="KW-1185">Reference proteome</keyword>
<gene>
    <name evidence="1" type="ORF">TIFTF001_022920</name>
</gene>
<dbReference type="EMBL" id="BTGU01000048">
    <property type="protein sequence ID" value="GMN53770.1"/>
    <property type="molecule type" value="Genomic_DNA"/>
</dbReference>
<proteinExistence type="predicted"/>